<evidence type="ECO:0000313" key="2">
    <source>
        <dbReference type="Proteomes" id="UP000325081"/>
    </source>
</evidence>
<proteinExistence type="predicted"/>
<dbReference type="Proteomes" id="UP000325081">
    <property type="component" value="Unassembled WGS sequence"/>
</dbReference>
<comment type="caution">
    <text evidence="1">The sequence shown here is derived from an EMBL/GenBank/DDBJ whole genome shotgun (WGS) entry which is preliminary data.</text>
</comment>
<protein>
    <submittedName>
        <fullName evidence="1">RNA-binding (RRM/RBD/RNP motifs) family protein</fullName>
    </submittedName>
</protein>
<gene>
    <name evidence="1" type="ORF">STAS_12122</name>
</gene>
<evidence type="ECO:0000313" key="1">
    <source>
        <dbReference type="EMBL" id="GER35810.1"/>
    </source>
</evidence>
<accession>A0A5A7PSL3</accession>
<dbReference type="AlphaFoldDB" id="A0A5A7PSL3"/>
<organism evidence="1 2">
    <name type="scientific">Striga asiatica</name>
    <name type="common">Asiatic witchweed</name>
    <name type="synonym">Buchnera asiatica</name>
    <dbReference type="NCBI Taxonomy" id="4170"/>
    <lineage>
        <taxon>Eukaryota</taxon>
        <taxon>Viridiplantae</taxon>
        <taxon>Streptophyta</taxon>
        <taxon>Embryophyta</taxon>
        <taxon>Tracheophyta</taxon>
        <taxon>Spermatophyta</taxon>
        <taxon>Magnoliopsida</taxon>
        <taxon>eudicotyledons</taxon>
        <taxon>Gunneridae</taxon>
        <taxon>Pentapetalae</taxon>
        <taxon>asterids</taxon>
        <taxon>lamiids</taxon>
        <taxon>Lamiales</taxon>
        <taxon>Orobanchaceae</taxon>
        <taxon>Buchnereae</taxon>
        <taxon>Striga</taxon>
    </lineage>
</organism>
<reference evidence="2" key="1">
    <citation type="journal article" date="2019" name="Curr. Biol.">
        <title>Genome Sequence of Striga asiatica Provides Insight into the Evolution of Plant Parasitism.</title>
        <authorList>
            <person name="Yoshida S."/>
            <person name="Kim S."/>
            <person name="Wafula E.K."/>
            <person name="Tanskanen J."/>
            <person name="Kim Y.M."/>
            <person name="Honaas L."/>
            <person name="Yang Z."/>
            <person name="Spallek T."/>
            <person name="Conn C.E."/>
            <person name="Ichihashi Y."/>
            <person name="Cheong K."/>
            <person name="Cui S."/>
            <person name="Der J.P."/>
            <person name="Gundlach H."/>
            <person name="Jiao Y."/>
            <person name="Hori C."/>
            <person name="Ishida J.K."/>
            <person name="Kasahara H."/>
            <person name="Kiba T."/>
            <person name="Kim M.S."/>
            <person name="Koo N."/>
            <person name="Laohavisit A."/>
            <person name="Lee Y.H."/>
            <person name="Lumba S."/>
            <person name="McCourt P."/>
            <person name="Mortimer J.C."/>
            <person name="Mutuku J.M."/>
            <person name="Nomura T."/>
            <person name="Sasaki-Sekimoto Y."/>
            <person name="Seto Y."/>
            <person name="Wang Y."/>
            <person name="Wakatake T."/>
            <person name="Sakakibara H."/>
            <person name="Demura T."/>
            <person name="Yamaguchi S."/>
            <person name="Yoneyama K."/>
            <person name="Manabe R.I."/>
            <person name="Nelson D.C."/>
            <person name="Schulman A.H."/>
            <person name="Timko M.P."/>
            <person name="dePamphilis C.W."/>
            <person name="Choi D."/>
            <person name="Shirasu K."/>
        </authorList>
    </citation>
    <scope>NUCLEOTIDE SEQUENCE [LARGE SCALE GENOMIC DNA]</scope>
    <source>
        <strain evidence="2">cv. UVA1</strain>
    </source>
</reference>
<dbReference type="EMBL" id="BKCP01005017">
    <property type="protein sequence ID" value="GER35810.1"/>
    <property type="molecule type" value="Genomic_DNA"/>
</dbReference>
<name>A0A5A7PSL3_STRAF</name>
<sequence>MGRQSRGGGYCFINFWRYPRDRPTLRIIDIGDQLREANMVSFMLREDKLIGFVVRVGTRFVIYELNKPLTRSPPFFLRPIRALGSVDVFVASFRMGFTAPIPEGSRWERMRVGGLGKKKKLFSSG</sequence>
<keyword evidence="2" id="KW-1185">Reference proteome</keyword>